<dbReference type="Proteomes" id="UP000325295">
    <property type="component" value="Chromosome"/>
</dbReference>
<dbReference type="InterPro" id="IPR001638">
    <property type="entry name" value="Solute-binding_3/MltF_N"/>
</dbReference>
<gene>
    <name evidence="4" type="ORF">F0161_10580</name>
</gene>
<evidence type="ECO:0000256" key="2">
    <source>
        <dbReference type="SAM" id="SignalP"/>
    </source>
</evidence>
<name>A0A5P1X6F0_9LACO</name>
<feature type="domain" description="Solute-binding protein family 3/N-terminal" evidence="3">
    <location>
        <begin position="46"/>
        <end position="268"/>
    </location>
</feature>
<dbReference type="PANTHER" id="PTHR35936">
    <property type="entry name" value="MEMBRANE-BOUND LYTIC MUREIN TRANSGLYCOSYLASE F"/>
    <property type="match status" value="1"/>
</dbReference>
<evidence type="ECO:0000256" key="1">
    <source>
        <dbReference type="ARBA" id="ARBA00022729"/>
    </source>
</evidence>
<dbReference type="RefSeq" id="WP_137601428.1">
    <property type="nucleotide sequence ID" value="NZ_BJEB01000008.1"/>
</dbReference>
<evidence type="ECO:0000313" key="5">
    <source>
        <dbReference type="Proteomes" id="UP000325295"/>
    </source>
</evidence>
<evidence type="ECO:0000259" key="3">
    <source>
        <dbReference type="SMART" id="SM00062"/>
    </source>
</evidence>
<dbReference type="OrthoDB" id="115856at2"/>
<organism evidence="4 5">
    <name type="scientific">Paucilactobacillus nenjiangensis</name>
    <dbReference type="NCBI Taxonomy" id="1296540"/>
    <lineage>
        <taxon>Bacteria</taxon>
        <taxon>Bacillati</taxon>
        <taxon>Bacillota</taxon>
        <taxon>Bacilli</taxon>
        <taxon>Lactobacillales</taxon>
        <taxon>Lactobacillaceae</taxon>
        <taxon>Paucilactobacillus</taxon>
    </lineage>
</organism>
<keyword evidence="1 2" id="KW-0732">Signal</keyword>
<dbReference type="SMART" id="SM00062">
    <property type="entry name" value="PBPb"/>
    <property type="match status" value="1"/>
</dbReference>
<dbReference type="PANTHER" id="PTHR35936:SF17">
    <property type="entry name" value="ARGININE-BINDING EXTRACELLULAR PROTEIN ARTP"/>
    <property type="match status" value="1"/>
</dbReference>
<feature type="chain" id="PRO_5025021961" evidence="2">
    <location>
        <begin position="32"/>
        <end position="284"/>
    </location>
</feature>
<proteinExistence type="predicted"/>
<evidence type="ECO:0000313" key="4">
    <source>
        <dbReference type="EMBL" id="QER68239.1"/>
    </source>
</evidence>
<dbReference type="EMBL" id="CP043939">
    <property type="protein sequence ID" value="QER68239.1"/>
    <property type="molecule type" value="Genomic_DNA"/>
</dbReference>
<protein>
    <submittedName>
        <fullName evidence="4">Transporter substrate-binding domain-containing protein</fullName>
    </submittedName>
</protein>
<feature type="signal peptide" evidence="2">
    <location>
        <begin position="1"/>
        <end position="31"/>
    </location>
</feature>
<dbReference type="Gene3D" id="3.40.190.10">
    <property type="entry name" value="Periplasmic binding protein-like II"/>
    <property type="match status" value="2"/>
</dbReference>
<dbReference type="AlphaFoldDB" id="A0A5P1X6F0"/>
<dbReference type="SUPFAM" id="SSF53850">
    <property type="entry name" value="Periplasmic binding protein-like II"/>
    <property type="match status" value="1"/>
</dbReference>
<keyword evidence="5" id="KW-1185">Reference proteome</keyword>
<dbReference type="Pfam" id="PF00497">
    <property type="entry name" value="SBP_bac_3"/>
    <property type="match status" value="1"/>
</dbReference>
<dbReference type="KEGG" id="lnn:F0161_10580"/>
<accession>A0A5P1X6F0</accession>
<sequence>MKKKLFKFVLAIATAFTLISVLPAATATAHADTNNSSVSAIKKRGTIKVAVFGDLPPYGWVNKAGTRKGYDIALAKQIGKDLGVKVKYVQVNADSRVDALNSNKVDIVLANFTVTDERKQVIDFANPYMKVAIGVVSKKSNPITKESQLNGKKLIVNKGTTAETYFESKKNITVQKYDSKTQQFNALKNGRASALADDNSYLFAWVKNHKNYEVGIKTLGPSQYIAPGIKKGNTSLLNWTNKEVKKLTKDGFFETDYKNNLKQYFGSDIKASDIVLAKDYDFSK</sequence>
<reference evidence="4 5" key="1">
    <citation type="submission" date="2019-09" db="EMBL/GenBank/DDBJ databases">
        <title>Complete Genome Sequence of Lactobacillus nenjiangensis SH-Y15, isolated from sauerkraut.</title>
        <authorList>
            <person name="Yang H."/>
        </authorList>
    </citation>
    <scope>NUCLEOTIDE SEQUENCE [LARGE SCALE GENOMIC DNA]</scope>
    <source>
        <strain evidence="4 5">SH-Y15</strain>
    </source>
</reference>